<protein>
    <submittedName>
        <fullName evidence="2">Uncharacterized protein</fullName>
    </submittedName>
</protein>
<sequence>MKFSPKSEAQIAKEQADAMEAALLSKGQYPFEVLEATEGQSKKGNDMITIKVGVMDSHGSMRGIFDYLLEAMQHKLRHFADAVGMLAEYEAGTLNADDLVGLTGECLIDIQPPKDGYSAKNVVKDYVKRNVTGEKPAPAKGAKTETVKDDSIPW</sequence>
<gene>
    <name evidence="2" type="ORF">UFOVP1169_36</name>
</gene>
<organism evidence="2">
    <name type="scientific">uncultured Caudovirales phage</name>
    <dbReference type="NCBI Taxonomy" id="2100421"/>
    <lineage>
        <taxon>Viruses</taxon>
        <taxon>Duplodnaviria</taxon>
        <taxon>Heunggongvirae</taxon>
        <taxon>Uroviricota</taxon>
        <taxon>Caudoviricetes</taxon>
        <taxon>Peduoviridae</taxon>
        <taxon>Maltschvirus</taxon>
        <taxon>Maltschvirus maltsch</taxon>
    </lineage>
</organism>
<accession>A0A6J5R5I2</accession>
<feature type="compositionally biased region" description="Basic and acidic residues" evidence="1">
    <location>
        <begin position="142"/>
        <end position="154"/>
    </location>
</feature>
<evidence type="ECO:0000256" key="1">
    <source>
        <dbReference type="SAM" id="MobiDB-lite"/>
    </source>
</evidence>
<dbReference type="EMBL" id="LR797114">
    <property type="protein sequence ID" value="CAB4187975.1"/>
    <property type="molecule type" value="Genomic_DNA"/>
</dbReference>
<reference evidence="2" key="1">
    <citation type="submission" date="2020-05" db="EMBL/GenBank/DDBJ databases">
        <authorList>
            <person name="Chiriac C."/>
            <person name="Salcher M."/>
            <person name="Ghai R."/>
            <person name="Kavagutti S V."/>
        </authorList>
    </citation>
    <scope>NUCLEOTIDE SEQUENCE</scope>
</reference>
<proteinExistence type="predicted"/>
<feature type="region of interest" description="Disordered" evidence="1">
    <location>
        <begin position="133"/>
        <end position="154"/>
    </location>
</feature>
<name>A0A6J5R5I2_9CAUD</name>
<evidence type="ECO:0000313" key="2">
    <source>
        <dbReference type="EMBL" id="CAB4187975.1"/>
    </source>
</evidence>